<dbReference type="EMBL" id="LNQE01000836">
    <property type="protein sequence ID" value="KUG24678.1"/>
    <property type="molecule type" value="Genomic_DNA"/>
</dbReference>
<evidence type="ECO:0000313" key="1">
    <source>
        <dbReference type="EMBL" id="KUG24678.1"/>
    </source>
</evidence>
<dbReference type="AlphaFoldDB" id="A0A0W8FUZ6"/>
<sequence length="207" mass="23623">MKKTVTIIALMVIIWLAFSASGYAWLYYSMPEFRGRVIDAETKQPIEGAVVVVLYYKRSIVSLNPGGPSSHITKARETLTDNKGEFYLPSYSEFLLFSEGTYVDFIFFKPGYMSEVGSFDTGIAGVRIAPEKYFATDVIGKKVEMELFSYEQHKLIKWSGPLGIVGLKKTKTREERRKTRPSTGGLRADQLPIFFKILDDEYKYLYN</sequence>
<dbReference type="Gene3D" id="2.60.40.1120">
    <property type="entry name" value="Carboxypeptidase-like, regulatory domain"/>
    <property type="match status" value="1"/>
</dbReference>
<proteinExistence type="predicted"/>
<reference evidence="1" key="1">
    <citation type="journal article" date="2015" name="Proc. Natl. Acad. Sci. U.S.A.">
        <title>Networks of energetic and metabolic interactions define dynamics in microbial communities.</title>
        <authorList>
            <person name="Embree M."/>
            <person name="Liu J.K."/>
            <person name="Al-Bassam M.M."/>
            <person name="Zengler K."/>
        </authorList>
    </citation>
    <scope>NUCLEOTIDE SEQUENCE</scope>
</reference>
<organism evidence="1">
    <name type="scientific">hydrocarbon metagenome</name>
    <dbReference type="NCBI Taxonomy" id="938273"/>
    <lineage>
        <taxon>unclassified sequences</taxon>
        <taxon>metagenomes</taxon>
        <taxon>ecological metagenomes</taxon>
    </lineage>
</organism>
<evidence type="ECO:0008006" key="2">
    <source>
        <dbReference type="Google" id="ProtNLM"/>
    </source>
</evidence>
<name>A0A0W8FUZ6_9ZZZZ</name>
<accession>A0A0W8FUZ6</accession>
<protein>
    <recommendedName>
        <fullName evidence="2">Carboxypeptidase regulatory-like domain-containing protein</fullName>
    </recommendedName>
</protein>
<comment type="caution">
    <text evidence="1">The sequence shown here is derived from an EMBL/GenBank/DDBJ whole genome shotgun (WGS) entry which is preliminary data.</text>
</comment>
<gene>
    <name evidence="1" type="ORF">ASZ90_005505</name>
</gene>